<comment type="caution">
    <text evidence="2">The sequence shown here is derived from an EMBL/GenBank/DDBJ whole genome shotgun (WGS) entry which is preliminary data.</text>
</comment>
<sequence length="198" mass="22206">MQCPEDSHQLEQTIYSEHGLVSAYECPSCHGDYFTQESVAEDLFQELPVRLIGRDVRCPKDRETMQQKDGYFLCNLCLGVWKPSEAGEPKQRTYAVRMAAEVFTLFVTALGLFGWQTGTLSSSADVVGSATLAPMKITSSVIWFIIFMCIFLIPALVFAESRLAHRPNARRAAIRPFIRAIPVVVIGLMALNIYFFSL</sequence>
<keyword evidence="1" id="KW-0472">Membrane</keyword>
<dbReference type="Proteomes" id="UP000231162">
    <property type="component" value="Unassembled WGS sequence"/>
</dbReference>
<keyword evidence="1" id="KW-0812">Transmembrane</keyword>
<organism evidence="2 3">
    <name type="scientific">Candidatus Berkelbacteria bacterium CG10_big_fil_rev_8_21_14_0_10_43_14</name>
    <dbReference type="NCBI Taxonomy" id="1974515"/>
    <lineage>
        <taxon>Bacteria</taxon>
        <taxon>Candidatus Berkelbacteria</taxon>
    </lineage>
</organism>
<gene>
    <name evidence="2" type="ORF">COT79_03950</name>
</gene>
<dbReference type="EMBL" id="PEZX01000048">
    <property type="protein sequence ID" value="PIS06583.1"/>
    <property type="molecule type" value="Genomic_DNA"/>
</dbReference>
<feature type="transmembrane region" description="Helical" evidence="1">
    <location>
        <begin position="180"/>
        <end position="197"/>
    </location>
</feature>
<protein>
    <recommendedName>
        <fullName evidence="4">Transcription factor zinc-finger domain-containing protein</fullName>
    </recommendedName>
</protein>
<feature type="transmembrane region" description="Helical" evidence="1">
    <location>
        <begin position="137"/>
        <end position="159"/>
    </location>
</feature>
<dbReference type="AlphaFoldDB" id="A0A2M6R7S0"/>
<evidence type="ECO:0000313" key="3">
    <source>
        <dbReference type="Proteomes" id="UP000231162"/>
    </source>
</evidence>
<evidence type="ECO:0008006" key="4">
    <source>
        <dbReference type="Google" id="ProtNLM"/>
    </source>
</evidence>
<reference evidence="3" key="1">
    <citation type="submission" date="2017-09" db="EMBL/GenBank/DDBJ databases">
        <title>Depth-based differentiation of microbial function through sediment-hosted aquifers and enrichment of novel symbionts in the deep terrestrial subsurface.</title>
        <authorList>
            <person name="Probst A.J."/>
            <person name="Ladd B."/>
            <person name="Jarett J.K."/>
            <person name="Geller-Mcgrath D.E."/>
            <person name="Sieber C.M.K."/>
            <person name="Emerson J.B."/>
            <person name="Anantharaman K."/>
            <person name="Thomas B.C."/>
            <person name="Malmstrom R."/>
            <person name="Stieglmeier M."/>
            <person name="Klingl A."/>
            <person name="Woyke T."/>
            <person name="Ryan C.M."/>
            <person name="Banfield J.F."/>
        </authorList>
    </citation>
    <scope>NUCLEOTIDE SEQUENCE [LARGE SCALE GENOMIC DNA]</scope>
</reference>
<accession>A0A2M6R7S0</accession>
<evidence type="ECO:0000256" key="1">
    <source>
        <dbReference type="SAM" id="Phobius"/>
    </source>
</evidence>
<name>A0A2M6R7S0_9BACT</name>
<feature type="transmembrane region" description="Helical" evidence="1">
    <location>
        <begin position="98"/>
        <end position="117"/>
    </location>
</feature>
<proteinExistence type="predicted"/>
<evidence type="ECO:0000313" key="2">
    <source>
        <dbReference type="EMBL" id="PIS06583.1"/>
    </source>
</evidence>
<keyword evidence="1" id="KW-1133">Transmembrane helix</keyword>